<dbReference type="EMBL" id="BK016086">
    <property type="protein sequence ID" value="DAF93472.1"/>
    <property type="molecule type" value="Genomic_DNA"/>
</dbReference>
<reference evidence="2" key="1">
    <citation type="journal article" date="2021" name="Proc. Natl. Acad. Sci. U.S.A.">
        <title>A Catalog of Tens of Thousands of Viruses from Human Metagenomes Reveals Hidden Associations with Chronic Diseases.</title>
        <authorList>
            <person name="Tisza M.J."/>
            <person name="Buck C.B."/>
        </authorList>
    </citation>
    <scope>NUCLEOTIDE SEQUENCE</scope>
    <source>
        <strain evidence="2">Ctshb19</strain>
    </source>
</reference>
<keyword evidence="1" id="KW-0472">Membrane</keyword>
<evidence type="ECO:0000313" key="2">
    <source>
        <dbReference type="EMBL" id="DAF93472.1"/>
    </source>
</evidence>
<keyword evidence="1" id="KW-1133">Transmembrane helix</keyword>
<protein>
    <submittedName>
        <fullName evidence="2">Uncharacterized protein</fullName>
    </submittedName>
</protein>
<feature type="transmembrane region" description="Helical" evidence="1">
    <location>
        <begin position="50"/>
        <end position="71"/>
    </location>
</feature>
<evidence type="ECO:0000256" key="1">
    <source>
        <dbReference type="SAM" id="Phobius"/>
    </source>
</evidence>
<keyword evidence="1" id="KW-0812">Transmembrane</keyword>
<name>A0A8S5UG75_9CAUD</name>
<accession>A0A8S5UG75</accession>
<organism evidence="2">
    <name type="scientific">Myoviridae sp. ctshb19</name>
    <dbReference type="NCBI Taxonomy" id="2825194"/>
    <lineage>
        <taxon>Viruses</taxon>
        <taxon>Duplodnaviria</taxon>
        <taxon>Heunggongvirae</taxon>
        <taxon>Uroviricota</taxon>
        <taxon>Caudoviricetes</taxon>
    </lineage>
</organism>
<proteinExistence type="predicted"/>
<sequence length="82" mass="9278">MNKQKLGTARAVWSNRFAVAIMILCVGLAGLCFGKAITLTPRFDFSWWALWIILWLLVVIQVCLALLLCWARKVVNSGQEKL</sequence>